<evidence type="ECO:0000256" key="5">
    <source>
        <dbReference type="ARBA" id="ARBA00022692"/>
    </source>
</evidence>
<evidence type="ECO:0000256" key="9">
    <source>
        <dbReference type="ARBA" id="ARBA00023004"/>
    </source>
</evidence>
<evidence type="ECO:0000256" key="11">
    <source>
        <dbReference type="ARBA" id="ARBA00023136"/>
    </source>
</evidence>
<dbReference type="GO" id="GO:0016020">
    <property type="term" value="C:membrane"/>
    <property type="evidence" value="ECO:0007669"/>
    <property type="project" value="UniProtKB-SubCell"/>
</dbReference>
<dbReference type="GO" id="GO:0005506">
    <property type="term" value="F:iron ion binding"/>
    <property type="evidence" value="ECO:0007669"/>
    <property type="project" value="InterPro"/>
</dbReference>
<keyword evidence="4 12" id="KW-0349">Heme</keyword>
<dbReference type="EMBL" id="GGEC01006333">
    <property type="protein sequence ID" value="MBW86816.1"/>
    <property type="molecule type" value="Transcribed_RNA"/>
</dbReference>
<keyword evidence="10 13" id="KW-0503">Monooxygenase</keyword>
<evidence type="ECO:0000256" key="10">
    <source>
        <dbReference type="ARBA" id="ARBA00023033"/>
    </source>
</evidence>
<dbReference type="InterPro" id="IPR036396">
    <property type="entry name" value="Cyt_P450_sf"/>
</dbReference>
<dbReference type="GO" id="GO:0016709">
    <property type="term" value="F:oxidoreductase activity, acting on paired donors, with incorporation or reduction of molecular oxygen, NAD(P)H as one donor, and incorporation of one atom of oxygen"/>
    <property type="evidence" value="ECO:0007669"/>
    <property type="project" value="TreeGrafter"/>
</dbReference>
<evidence type="ECO:0000256" key="7">
    <source>
        <dbReference type="ARBA" id="ARBA00022989"/>
    </source>
</evidence>
<protein>
    <submittedName>
        <fullName evidence="14">Cytochrome P450 77A1</fullName>
    </submittedName>
</protein>
<reference evidence="14" key="1">
    <citation type="submission" date="2018-02" db="EMBL/GenBank/DDBJ databases">
        <title>Rhizophora mucronata_Transcriptome.</title>
        <authorList>
            <person name="Meera S.P."/>
            <person name="Sreeshan A."/>
            <person name="Augustine A."/>
        </authorList>
    </citation>
    <scope>NUCLEOTIDE SEQUENCE</scope>
    <source>
        <tissue evidence="14">Leaf</tissue>
    </source>
</reference>
<keyword evidence="7" id="KW-1133">Transmembrane helix</keyword>
<evidence type="ECO:0000313" key="14">
    <source>
        <dbReference type="EMBL" id="MBW86816.1"/>
    </source>
</evidence>
<dbReference type="InterPro" id="IPR001128">
    <property type="entry name" value="Cyt_P450"/>
</dbReference>
<evidence type="ECO:0000256" key="4">
    <source>
        <dbReference type="ARBA" id="ARBA00022617"/>
    </source>
</evidence>
<dbReference type="FunFam" id="1.10.630.10:FF:000012">
    <property type="entry name" value="Cytochrome P450 family protein"/>
    <property type="match status" value="1"/>
</dbReference>
<dbReference type="GO" id="GO:0020037">
    <property type="term" value="F:heme binding"/>
    <property type="evidence" value="ECO:0007669"/>
    <property type="project" value="InterPro"/>
</dbReference>
<keyword evidence="11" id="KW-0472">Membrane</keyword>
<dbReference type="InterPro" id="IPR017972">
    <property type="entry name" value="Cyt_P450_CS"/>
</dbReference>
<dbReference type="InterPro" id="IPR002401">
    <property type="entry name" value="Cyt_P450_E_grp-I"/>
</dbReference>
<keyword evidence="8 13" id="KW-0560">Oxidoreductase</keyword>
<evidence type="ECO:0000256" key="13">
    <source>
        <dbReference type="RuleBase" id="RU000461"/>
    </source>
</evidence>
<proteinExistence type="inferred from homology"/>
<evidence type="ECO:0000256" key="12">
    <source>
        <dbReference type="PIRSR" id="PIRSR602401-1"/>
    </source>
</evidence>
<dbReference type="PANTHER" id="PTHR24298:SF399">
    <property type="entry name" value="P450, PUTATIVE-RELATED"/>
    <property type="match status" value="1"/>
</dbReference>
<evidence type="ECO:0000256" key="3">
    <source>
        <dbReference type="ARBA" id="ARBA00010617"/>
    </source>
</evidence>
<dbReference type="InterPro" id="IPR051103">
    <property type="entry name" value="Plant_metabolite_P450s"/>
</dbReference>
<dbReference type="Gene3D" id="1.10.630.10">
    <property type="entry name" value="Cytochrome P450"/>
    <property type="match status" value="1"/>
</dbReference>
<dbReference type="PROSITE" id="PS00086">
    <property type="entry name" value="CYTOCHROME_P450"/>
    <property type="match status" value="1"/>
</dbReference>
<keyword evidence="6 12" id="KW-0479">Metal-binding</keyword>
<dbReference type="PRINTS" id="PR00463">
    <property type="entry name" value="EP450I"/>
</dbReference>
<dbReference type="PANTHER" id="PTHR24298">
    <property type="entry name" value="FLAVONOID 3'-MONOOXYGENASE-RELATED"/>
    <property type="match status" value="1"/>
</dbReference>
<dbReference type="PRINTS" id="PR00385">
    <property type="entry name" value="P450"/>
</dbReference>
<dbReference type="CDD" id="cd11075">
    <property type="entry name" value="CYP77_89"/>
    <property type="match status" value="1"/>
</dbReference>
<keyword evidence="5" id="KW-0812">Transmembrane</keyword>
<dbReference type="Pfam" id="PF00067">
    <property type="entry name" value="p450"/>
    <property type="match status" value="1"/>
</dbReference>
<comment type="similarity">
    <text evidence="3 13">Belongs to the cytochrome P450 family.</text>
</comment>
<name>A0A2P2J024_RHIMU</name>
<accession>A0A2P2J024</accession>
<dbReference type="SUPFAM" id="SSF48264">
    <property type="entry name" value="Cytochrome P450"/>
    <property type="match status" value="1"/>
</dbReference>
<evidence type="ECO:0000256" key="1">
    <source>
        <dbReference type="ARBA" id="ARBA00001971"/>
    </source>
</evidence>
<feature type="binding site" description="axial binding residue" evidence="12">
    <location>
        <position position="455"/>
    </location>
    <ligand>
        <name>heme</name>
        <dbReference type="ChEBI" id="CHEBI:30413"/>
    </ligand>
    <ligandPart>
        <name>Fe</name>
        <dbReference type="ChEBI" id="CHEBI:18248"/>
    </ligandPart>
</feature>
<comment type="subcellular location">
    <subcellularLocation>
        <location evidence="2">Membrane</location>
        <topology evidence="2">Single-pass membrane protein</topology>
    </subcellularLocation>
</comment>
<sequence>MELLDLFLFGISLTFIVLWWRRFTVGGSGKGAKSLPPGPPGWPLVGNLFQVLLERRHFIFIIRDLRAKYGPIFTMRMGQRTLVIITSPELIHEALVQRGTTFASRPPDSPIRLVFSVGKCAVNSAEYGPLWRTLRRNFVTELISPVRMKQCSWIREWALEGHMKRLQKEAIDNSFVDVMDVCRFTVCSILVCICFGARISEDWIKDIDNVTKDVMLITSPQLPDFLPIFTPLFRKQMKRAKELRKTQIDCLVPLIRKRRAFVERNENPSNEMVSPVGAAYADSLFGLDVPSRGRLGEEELVTVCSELFVAGIDTTTSVLQWVFLELVLNQDIQEKLYQEIVRCAGKDGPITEELTEKMIYLHAIVKESLRMHSPAHFTLSHAATEETELGGYKIPSNAYVEFYIEWMTEDPSLWKDPHVFRPERFLDGGDGVDVDMTGTKGVLKMLPFGAGRRTCPGLSLGLLHVYLMLARMLQAFKWLPVPDHQPDPTEIFAFTVVMKNPLKALIIPRQ</sequence>
<keyword evidence="9 12" id="KW-0408">Iron</keyword>
<dbReference type="AlphaFoldDB" id="A0A2P2J024"/>
<comment type="cofactor">
    <cofactor evidence="1 12">
        <name>heme</name>
        <dbReference type="ChEBI" id="CHEBI:30413"/>
    </cofactor>
</comment>
<evidence type="ECO:0000256" key="2">
    <source>
        <dbReference type="ARBA" id="ARBA00004167"/>
    </source>
</evidence>
<evidence type="ECO:0000256" key="6">
    <source>
        <dbReference type="ARBA" id="ARBA00022723"/>
    </source>
</evidence>
<evidence type="ECO:0000256" key="8">
    <source>
        <dbReference type="ARBA" id="ARBA00023002"/>
    </source>
</evidence>
<organism evidence="14">
    <name type="scientific">Rhizophora mucronata</name>
    <name type="common">Asiatic mangrove</name>
    <dbReference type="NCBI Taxonomy" id="61149"/>
    <lineage>
        <taxon>Eukaryota</taxon>
        <taxon>Viridiplantae</taxon>
        <taxon>Streptophyta</taxon>
        <taxon>Embryophyta</taxon>
        <taxon>Tracheophyta</taxon>
        <taxon>Spermatophyta</taxon>
        <taxon>Magnoliopsida</taxon>
        <taxon>eudicotyledons</taxon>
        <taxon>Gunneridae</taxon>
        <taxon>Pentapetalae</taxon>
        <taxon>rosids</taxon>
        <taxon>fabids</taxon>
        <taxon>Malpighiales</taxon>
        <taxon>Rhizophoraceae</taxon>
        <taxon>Rhizophora</taxon>
    </lineage>
</organism>